<keyword evidence="4 6" id="KW-1133">Transmembrane helix</keyword>
<dbReference type="GO" id="GO:0016020">
    <property type="term" value="C:membrane"/>
    <property type="evidence" value="ECO:0007669"/>
    <property type="project" value="UniProtKB-SubCell"/>
</dbReference>
<protein>
    <submittedName>
        <fullName evidence="7">Uncharacterized protein</fullName>
    </submittedName>
</protein>
<keyword evidence="8" id="KW-1185">Reference proteome</keyword>
<proteinExistence type="predicted"/>
<dbReference type="PANTHER" id="PTHR45649:SF26">
    <property type="entry name" value="OS04G0435100 PROTEIN"/>
    <property type="match status" value="1"/>
</dbReference>
<evidence type="ECO:0000256" key="6">
    <source>
        <dbReference type="SAM" id="Phobius"/>
    </source>
</evidence>
<dbReference type="Proteomes" id="UP001465755">
    <property type="component" value="Unassembled WGS sequence"/>
</dbReference>
<dbReference type="PANTHER" id="PTHR45649">
    <property type="entry name" value="AMINO-ACID PERMEASE BAT1"/>
    <property type="match status" value="1"/>
</dbReference>
<dbReference type="AlphaFoldDB" id="A0AAW1PVT0"/>
<comment type="caution">
    <text evidence="7">The sequence shown here is derived from an EMBL/GenBank/DDBJ whole genome shotgun (WGS) entry which is preliminary data.</text>
</comment>
<comment type="subcellular location">
    <subcellularLocation>
        <location evidence="1">Membrane</location>
        <topology evidence="1">Multi-pass membrane protein</topology>
    </subcellularLocation>
</comment>
<feature type="transmembrane region" description="Helical" evidence="6">
    <location>
        <begin position="113"/>
        <end position="134"/>
    </location>
</feature>
<keyword evidence="2" id="KW-0813">Transport</keyword>
<organism evidence="7 8">
    <name type="scientific">Symbiochloris irregularis</name>
    <dbReference type="NCBI Taxonomy" id="706552"/>
    <lineage>
        <taxon>Eukaryota</taxon>
        <taxon>Viridiplantae</taxon>
        <taxon>Chlorophyta</taxon>
        <taxon>core chlorophytes</taxon>
        <taxon>Trebouxiophyceae</taxon>
        <taxon>Trebouxiales</taxon>
        <taxon>Trebouxiaceae</taxon>
        <taxon>Symbiochloris</taxon>
    </lineage>
</organism>
<dbReference type="GO" id="GO:0022857">
    <property type="term" value="F:transmembrane transporter activity"/>
    <property type="evidence" value="ECO:0007669"/>
    <property type="project" value="UniProtKB-ARBA"/>
</dbReference>
<keyword evidence="5 6" id="KW-0472">Membrane</keyword>
<evidence type="ECO:0000256" key="5">
    <source>
        <dbReference type="ARBA" id="ARBA00023136"/>
    </source>
</evidence>
<feature type="transmembrane region" description="Helical" evidence="6">
    <location>
        <begin position="80"/>
        <end position="101"/>
    </location>
</feature>
<sequence length="215" mass="23111">MSGYDSEDEKSLAKLGLEQVFVRKLNTFGNFCVTFSVMCGPGTIKCTLALAWNFGGPAACTYGCVLGRKRGPLLGWFTGWFSFIGEAALAGAYAGGLVTFITSLMQVNYNVTVGLVAQLGIYAACLALAGGIAALPASMLAHICAWGCWWIVCSTLIVALMLPTVAPWHQNAHFIFAKFNDYRQSTTGIRSNAYLFLENCLVAQFCVIGYGEPLI</sequence>
<name>A0AAW1PVT0_9CHLO</name>
<keyword evidence="3 6" id="KW-0812">Transmembrane</keyword>
<evidence type="ECO:0000256" key="1">
    <source>
        <dbReference type="ARBA" id="ARBA00004141"/>
    </source>
</evidence>
<accession>A0AAW1PVT0</accession>
<evidence type="ECO:0000313" key="7">
    <source>
        <dbReference type="EMBL" id="KAK9812467.1"/>
    </source>
</evidence>
<gene>
    <name evidence="7" type="ORF">WJX73_002103</name>
</gene>
<evidence type="ECO:0000256" key="3">
    <source>
        <dbReference type="ARBA" id="ARBA00022692"/>
    </source>
</evidence>
<evidence type="ECO:0000313" key="8">
    <source>
        <dbReference type="Proteomes" id="UP001465755"/>
    </source>
</evidence>
<reference evidence="7 8" key="1">
    <citation type="journal article" date="2024" name="Nat. Commun.">
        <title>Phylogenomics reveals the evolutionary origins of lichenization in chlorophyte algae.</title>
        <authorList>
            <person name="Puginier C."/>
            <person name="Libourel C."/>
            <person name="Otte J."/>
            <person name="Skaloud P."/>
            <person name="Haon M."/>
            <person name="Grisel S."/>
            <person name="Petersen M."/>
            <person name="Berrin J.G."/>
            <person name="Delaux P.M."/>
            <person name="Dal Grande F."/>
            <person name="Keller J."/>
        </authorList>
    </citation>
    <scope>NUCLEOTIDE SEQUENCE [LARGE SCALE GENOMIC DNA]</scope>
    <source>
        <strain evidence="7 8">SAG 2036</strain>
    </source>
</reference>
<evidence type="ECO:0000256" key="4">
    <source>
        <dbReference type="ARBA" id="ARBA00022989"/>
    </source>
</evidence>
<evidence type="ECO:0000256" key="2">
    <source>
        <dbReference type="ARBA" id="ARBA00022448"/>
    </source>
</evidence>
<feature type="transmembrane region" description="Helical" evidence="6">
    <location>
        <begin position="140"/>
        <end position="162"/>
    </location>
</feature>
<dbReference type="EMBL" id="JALJOQ010000006">
    <property type="protein sequence ID" value="KAK9812467.1"/>
    <property type="molecule type" value="Genomic_DNA"/>
</dbReference>